<dbReference type="Gene3D" id="3.50.30.20">
    <property type="entry name" value="Carbamoyl-phosphate synthase small subunit, N-terminal domain"/>
    <property type="match status" value="1"/>
</dbReference>
<dbReference type="SUPFAM" id="SSF52021">
    <property type="entry name" value="Carbamoyl phosphate synthetase, small subunit N-terminal domain"/>
    <property type="match status" value="1"/>
</dbReference>
<dbReference type="NCBIfam" id="TIGR01368">
    <property type="entry name" value="CPSaseIIsmall"/>
    <property type="match status" value="1"/>
</dbReference>
<feature type="domain" description="Carbamoyl-phosphate synthase small subunit N-terminal" evidence="9">
    <location>
        <begin position="3"/>
        <end position="133"/>
    </location>
</feature>
<feature type="binding site" evidence="8">
    <location>
        <position position="310"/>
    </location>
    <ligand>
        <name>L-glutamine</name>
        <dbReference type="ChEBI" id="CHEBI:58359"/>
    </ligand>
</feature>
<dbReference type="CDD" id="cd01744">
    <property type="entry name" value="GATase1_CPSase"/>
    <property type="match status" value="1"/>
</dbReference>
<keyword evidence="3 8" id="KW-0436">Ligase</keyword>
<dbReference type="PANTHER" id="PTHR43418:SF7">
    <property type="entry name" value="CARBAMOYL-PHOSPHATE SYNTHASE SMALL CHAIN"/>
    <property type="match status" value="1"/>
</dbReference>
<accession>A0ABT7QMB6</accession>
<name>A0ABT7QMB6_9GAMM</name>
<dbReference type="EC" id="6.3.5.5" evidence="8"/>
<reference evidence="10" key="1">
    <citation type="submission" date="2022-08" db="EMBL/GenBank/DDBJ databases">
        <authorList>
            <person name="Dzunkova M."/>
            <person name="La Clair J."/>
            <person name="Tyml T."/>
            <person name="Doud D."/>
            <person name="Schulz F."/>
            <person name="Piquer S."/>
            <person name="Porcel Sanchis D."/>
            <person name="Osborn A."/>
            <person name="Robinson D."/>
            <person name="Louie K.B."/>
            <person name="Bowen B.P."/>
            <person name="Bowers R."/>
            <person name="Lee J."/>
            <person name="Arnau Llombart V."/>
            <person name="Diaz Villanueva W."/>
            <person name="Gosliner T."/>
            <person name="Northen T."/>
            <person name="Cheng J.-F."/>
            <person name="Burkart M.D."/>
            <person name="Woyke T."/>
        </authorList>
    </citation>
    <scope>NUCLEOTIDE SEQUENCE</scope>
    <source>
        <strain evidence="10">Df01</strain>
    </source>
</reference>
<comment type="function">
    <text evidence="8">Small subunit of the glutamine-dependent carbamoyl phosphate synthetase (CPSase). CPSase catalyzes the formation of carbamoyl phosphate from the ammonia moiety of glutamine, carbonate, and phosphate donated by ATP, constituting the first step of 2 biosynthetic pathways, one leading to arginine and/or urea and the other to pyrimidine nucleotides. The small subunit (glutamine amidotransferase) binds and cleaves glutamine to supply the large subunit with the substrate ammonia.</text>
</comment>
<protein>
    <recommendedName>
        <fullName evidence="8">Carbamoyl phosphate synthase small chain</fullName>
        <ecNumber evidence="8">6.3.5.5</ecNumber>
    </recommendedName>
    <alternativeName>
        <fullName evidence="8">Carbamoyl phosphate synthetase glutamine chain</fullName>
    </alternativeName>
</protein>
<comment type="catalytic activity">
    <reaction evidence="8">
        <text>L-glutamine + H2O = L-glutamate + NH4(+)</text>
        <dbReference type="Rhea" id="RHEA:15889"/>
        <dbReference type="ChEBI" id="CHEBI:15377"/>
        <dbReference type="ChEBI" id="CHEBI:28938"/>
        <dbReference type="ChEBI" id="CHEBI:29985"/>
        <dbReference type="ChEBI" id="CHEBI:58359"/>
    </reaction>
</comment>
<dbReference type="InterPro" id="IPR017926">
    <property type="entry name" value="GATASE"/>
</dbReference>
<evidence type="ECO:0000256" key="2">
    <source>
        <dbReference type="ARBA" id="ARBA00007800"/>
    </source>
</evidence>
<dbReference type="Pfam" id="PF00988">
    <property type="entry name" value="CPSase_sm_chain"/>
    <property type="match status" value="1"/>
</dbReference>
<dbReference type="InterPro" id="IPR035686">
    <property type="entry name" value="CPSase_GATase1"/>
</dbReference>
<dbReference type="InterPro" id="IPR006274">
    <property type="entry name" value="CarbamoylP_synth_ssu"/>
</dbReference>
<dbReference type="EMBL" id="JANQAO010000003">
    <property type="protein sequence ID" value="MDM5147861.1"/>
    <property type="molecule type" value="Genomic_DNA"/>
</dbReference>
<evidence type="ECO:0000259" key="9">
    <source>
        <dbReference type="SMART" id="SM01097"/>
    </source>
</evidence>
<feature type="active site" evidence="8">
    <location>
        <position position="354"/>
    </location>
</feature>
<comment type="similarity">
    <text evidence="2 8">Belongs to the CarA family.</text>
</comment>
<proteinExistence type="inferred from homology"/>
<keyword evidence="6 8" id="KW-0315">Glutamine amidotransferase</keyword>
<dbReference type="PANTHER" id="PTHR43418">
    <property type="entry name" value="MULTIFUNCTIONAL TRYPTOPHAN BIOSYNTHESIS PROTEIN-RELATED"/>
    <property type="match status" value="1"/>
</dbReference>
<dbReference type="HAMAP" id="MF_01209">
    <property type="entry name" value="CPSase_S_chain"/>
    <property type="match status" value="1"/>
</dbReference>
<keyword evidence="8" id="KW-0665">Pyrimidine biosynthesis</keyword>
<feature type="binding site" evidence="8">
    <location>
        <position position="240"/>
    </location>
    <ligand>
        <name>L-glutamine</name>
        <dbReference type="ChEBI" id="CHEBI:58359"/>
    </ligand>
</feature>
<dbReference type="PROSITE" id="PS51273">
    <property type="entry name" value="GATASE_TYPE_1"/>
    <property type="match status" value="1"/>
</dbReference>
<dbReference type="InterPro" id="IPR050472">
    <property type="entry name" value="Anth_synth/Amidotransfase"/>
</dbReference>
<dbReference type="InterPro" id="IPR002474">
    <property type="entry name" value="CarbamoylP_synth_ssu_N"/>
</dbReference>
<reference evidence="10" key="2">
    <citation type="journal article" date="2023" name="Microbiome">
        <title>Synthase-selected sorting approach identifies a beta-lactone synthase in a nudibranch symbiotic bacterium.</title>
        <authorList>
            <person name="Dzunkova M."/>
            <person name="La Clair J.J."/>
            <person name="Tyml T."/>
            <person name="Doud D."/>
            <person name="Schulz F."/>
            <person name="Piquer-Esteban S."/>
            <person name="Porcel Sanchis D."/>
            <person name="Osborn A."/>
            <person name="Robinson D."/>
            <person name="Louie K.B."/>
            <person name="Bowen B.P."/>
            <person name="Bowers R.M."/>
            <person name="Lee J."/>
            <person name="Arnau V."/>
            <person name="Diaz-Villanueva W."/>
            <person name="Stepanauskas R."/>
            <person name="Gosliner T."/>
            <person name="Date S.V."/>
            <person name="Northen T.R."/>
            <person name="Cheng J.F."/>
            <person name="Burkart M.D."/>
            <person name="Woyke T."/>
        </authorList>
    </citation>
    <scope>NUCLEOTIDE SEQUENCE</scope>
    <source>
        <strain evidence="10">Df01</strain>
    </source>
</reference>
<keyword evidence="5 8" id="KW-0067">ATP-binding</keyword>
<feature type="active site" evidence="8">
    <location>
        <position position="352"/>
    </location>
</feature>
<dbReference type="InterPro" id="IPR029062">
    <property type="entry name" value="Class_I_gatase-like"/>
</dbReference>
<evidence type="ECO:0000256" key="3">
    <source>
        <dbReference type="ARBA" id="ARBA00022598"/>
    </source>
</evidence>
<gene>
    <name evidence="8 10" type="primary">carA</name>
    <name evidence="10" type="ORF">NQX30_05700</name>
</gene>
<keyword evidence="8" id="KW-0028">Amino-acid biosynthesis</keyword>
<evidence type="ECO:0000256" key="4">
    <source>
        <dbReference type="ARBA" id="ARBA00022741"/>
    </source>
</evidence>
<evidence type="ECO:0000313" key="11">
    <source>
        <dbReference type="Proteomes" id="UP001168167"/>
    </source>
</evidence>
<evidence type="ECO:0000256" key="1">
    <source>
        <dbReference type="ARBA" id="ARBA00005077"/>
    </source>
</evidence>
<dbReference type="PRINTS" id="PR00099">
    <property type="entry name" value="CPSGATASE"/>
</dbReference>
<comment type="catalytic activity">
    <reaction evidence="7 8">
        <text>hydrogencarbonate + L-glutamine + 2 ATP + H2O = carbamoyl phosphate + L-glutamate + 2 ADP + phosphate + 2 H(+)</text>
        <dbReference type="Rhea" id="RHEA:18633"/>
        <dbReference type="ChEBI" id="CHEBI:15377"/>
        <dbReference type="ChEBI" id="CHEBI:15378"/>
        <dbReference type="ChEBI" id="CHEBI:17544"/>
        <dbReference type="ChEBI" id="CHEBI:29985"/>
        <dbReference type="ChEBI" id="CHEBI:30616"/>
        <dbReference type="ChEBI" id="CHEBI:43474"/>
        <dbReference type="ChEBI" id="CHEBI:58228"/>
        <dbReference type="ChEBI" id="CHEBI:58359"/>
        <dbReference type="ChEBI" id="CHEBI:456216"/>
        <dbReference type="EC" id="6.3.5.5"/>
    </reaction>
</comment>
<dbReference type="PRINTS" id="PR00096">
    <property type="entry name" value="GATASE"/>
</dbReference>
<dbReference type="GO" id="GO:0004088">
    <property type="term" value="F:carbamoyl-phosphate synthase (glutamine-hydrolyzing) activity"/>
    <property type="evidence" value="ECO:0007669"/>
    <property type="project" value="UniProtKB-EC"/>
</dbReference>
<dbReference type="Gene3D" id="3.40.50.880">
    <property type="match status" value="1"/>
</dbReference>
<feature type="binding site" evidence="8">
    <location>
        <position position="313"/>
    </location>
    <ligand>
        <name>L-glutamine</name>
        <dbReference type="ChEBI" id="CHEBI:58359"/>
    </ligand>
</feature>
<feature type="binding site" evidence="8">
    <location>
        <position position="47"/>
    </location>
    <ligand>
        <name>L-glutamine</name>
        <dbReference type="ChEBI" id="CHEBI:58359"/>
    </ligand>
</feature>
<evidence type="ECO:0000313" key="10">
    <source>
        <dbReference type="EMBL" id="MDM5147861.1"/>
    </source>
</evidence>
<dbReference type="Proteomes" id="UP001168167">
    <property type="component" value="Unassembled WGS sequence"/>
</dbReference>
<feature type="binding site" evidence="8">
    <location>
        <position position="312"/>
    </location>
    <ligand>
        <name>L-glutamine</name>
        <dbReference type="ChEBI" id="CHEBI:58359"/>
    </ligand>
</feature>
<comment type="subunit">
    <text evidence="8">Composed of two chains; the small (or glutamine) chain promotes the hydrolysis of glutamine to ammonia, which is used by the large (or ammonia) chain to synthesize carbamoyl phosphate. Tetramer of heterodimers (alpha,beta)4.</text>
</comment>
<feature type="region of interest" description="CPSase" evidence="8">
    <location>
        <begin position="1"/>
        <end position="191"/>
    </location>
</feature>
<evidence type="ECO:0000256" key="6">
    <source>
        <dbReference type="ARBA" id="ARBA00022962"/>
    </source>
</evidence>
<evidence type="ECO:0000256" key="7">
    <source>
        <dbReference type="ARBA" id="ARBA00048816"/>
    </source>
</evidence>
<dbReference type="SMART" id="SM01097">
    <property type="entry name" value="CPSase_sm_chain"/>
    <property type="match status" value="1"/>
</dbReference>
<comment type="pathway">
    <text evidence="1 8">Amino-acid biosynthesis; L-arginine biosynthesis; carbamoyl phosphate from bicarbonate: step 1/1.</text>
</comment>
<sequence>MTHNAILTFADGDVFTGRLVGHSGIVVGEAVFNTAITGYQEIITDPSYHRQLVNFTHPHIGNTGVTPLDDESPQAFVAGIIARRITRHHSNWRAVQSLPGFLCDKRITAIEDIDTRAITRKLRNGGAISASIAPGKSEAVQTEALAAARAFAGLQGVMLASEAGSSRSNTWEEGLWRAAHNDYVGGGGGGKRVVILDCGTKSAILRHLAARGCQLTVMPYESDVAAVLAQRPDGVVFSNGPGDPEPCEAAIKLARALLNQNMPLLGICLGHQILAVALGGKTIKMKFGHHGANHPVRDTTHGRVLITSQNHGFAVDAKSLPASARVTYVSLFDGSLQGLACEAPPVITFQGHPEANPGPHDADFLFDNFMQLMGKHA</sequence>
<comment type="caution">
    <text evidence="10">The sequence shown here is derived from an EMBL/GenBank/DDBJ whole genome shotgun (WGS) entry which is preliminary data.</text>
</comment>
<evidence type="ECO:0000256" key="8">
    <source>
        <dbReference type="HAMAP-Rule" id="MF_01209"/>
    </source>
</evidence>
<dbReference type="SUPFAM" id="SSF52317">
    <property type="entry name" value="Class I glutamine amidotransferase-like"/>
    <property type="match status" value="1"/>
</dbReference>
<keyword evidence="11" id="KW-1185">Reference proteome</keyword>
<dbReference type="NCBIfam" id="NF009475">
    <property type="entry name" value="PRK12838.1"/>
    <property type="match status" value="1"/>
</dbReference>
<dbReference type="Pfam" id="PF00117">
    <property type="entry name" value="GATase"/>
    <property type="match status" value="1"/>
</dbReference>
<keyword evidence="4 8" id="KW-0547">Nucleotide-binding</keyword>
<organism evidence="10 11">
    <name type="scientific">Candidatus Doriopsillibacter californiensis</name>
    <dbReference type="NCBI Taxonomy" id="2970740"/>
    <lineage>
        <taxon>Bacteria</taxon>
        <taxon>Pseudomonadati</taxon>
        <taxon>Pseudomonadota</taxon>
        <taxon>Gammaproteobacteria</taxon>
        <taxon>Candidatus Tethybacterales</taxon>
        <taxon>Candidatus Persebacteraceae</taxon>
        <taxon>Candidatus Doriopsillibacter</taxon>
    </lineage>
</organism>
<comment type="pathway">
    <text evidence="8">Pyrimidine metabolism; UMP biosynthesis via de novo pathway; (S)-dihydroorotate from bicarbonate: step 1/3.</text>
</comment>
<feature type="active site" description="Nucleophile" evidence="8">
    <location>
        <position position="268"/>
    </location>
</feature>
<dbReference type="InterPro" id="IPR036480">
    <property type="entry name" value="CarbP_synth_ssu_N_sf"/>
</dbReference>
<feature type="binding site" evidence="8">
    <location>
        <position position="272"/>
    </location>
    <ligand>
        <name>L-glutamine</name>
        <dbReference type="ChEBI" id="CHEBI:58359"/>
    </ligand>
</feature>
<feature type="binding site" evidence="8">
    <location>
        <position position="242"/>
    </location>
    <ligand>
        <name>L-glutamine</name>
        <dbReference type="ChEBI" id="CHEBI:58359"/>
    </ligand>
</feature>
<feature type="binding site" evidence="8">
    <location>
        <position position="269"/>
    </location>
    <ligand>
        <name>L-glutamine</name>
        <dbReference type="ChEBI" id="CHEBI:58359"/>
    </ligand>
</feature>
<evidence type="ECO:0000256" key="5">
    <source>
        <dbReference type="ARBA" id="ARBA00022840"/>
    </source>
</evidence>
<keyword evidence="8" id="KW-0055">Arginine biosynthesis</keyword>